<name>A0A4Q4MYI0_ALTAL</name>
<comment type="caution">
    <text evidence="1">The sequence shown here is derived from an EMBL/GenBank/DDBJ whole genome shotgun (WGS) entry which is preliminary data.</text>
</comment>
<dbReference type="Proteomes" id="UP000291422">
    <property type="component" value="Unassembled WGS sequence"/>
</dbReference>
<dbReference type="EMBL" id="PDXD01000087">
    <property type="protein sequence ID" value="RYN63453.1"/>
    <property type="molecule type" value="Genomic_DNA"/>
</dbReference>
<evidence type="ECO:0000313" key="2">
    <source>
        <dbReference type="Proteomes" id="UP000291422"/>
    </source>
</evidence>
<evidence type="ECO:0000313" key="1">
    <source>
        <dbReference type="EMBL" id="RYN63453.1"/>
    </source>
</evidence>
<dbReference type="VEuPathDB" id="FungiDB:CC77DRAFT_1003454"/>
<organism evidence="1 2">
    <name type="scientific">Alternaria alternata</name>
    <name type="common">Alternaria rot fungus</name>
    <name type="synonym">Torula alternata</name>
    <dbReference type="NCBI Taxonomy" id="5599"/>
    <lineage>
        <taxon>Eukaryota</taxon>
        <taxon>Fungi</taxon>
        <taxon>Dikarya</taxon>
        <taxon>Ascomycota</taxon>
        <taxon>Pezizomycotina</taxon>
        <taxon>Dothideomycetes</taxon>
        <taxon>Pleosporomycetidae</taxon>
        <taxon>Pleosporales</taxon>
        <taxon>Pleosporineae</taxon>
        <taxon>Pleosporaceae</taxon>
        <taxon>Alternaria</taxon>
        <taxon>Alternaria sect. Alternaria</taxon>
        <taxon>Alternaria alternata complex</taxon>
    </lineage>
</organism>
<dbReference type="AlphaFoldDB" id="A0A4Q4MYI0"/>
<sequence>MPPTAAGTATPITDTTRLIRPPRAVHIGVRDRSNEATAFGFRDAHTLAAPLIIYNSIGKAQDNAVRKLGNQLRDIIREGTGSEELHTYVNYAYGNEGPEAWYGHAS</sequence>
<accession>A0A4Q4MYI0</accession>
<gene>
    <name evidence="1" type="ORF">AA0117_g12769</name>
</gene>
<reference evidence="2" key="1">
    <citation type="journal article" date="2019" name="bioRxiv">
        <title>Genomics, evolutionary history and diagnostics of the Alternaria alternata species group including apple and Asian pear pathotypes.</title>
        <authorList>
            <person name="Armitage A.D."/>
            <person name="Cockerton H.M."/>
            <person name="Sreenivasaprasad S."/>
            <person name="Woodhall J.W."/>
            <person name="Lane C.R."/>
            <person name="Harrison R.J."/>
            <person name="Clarkson J.P."/>
        </authorList>
    </citation>
    <scope>NUCLEOTIDE SEQUENCE [LARGE SCALE GENOMIC DNA]</scope>
    <source>
        <strain evidence="2">FERA 1177</strain>
    </source>
</reference>
<protein>
    <submittedName>
        <fullName evidence="1">Uncharacterized protein</fullName>
    </submittedName>
</protein>
<proteinExistence type="predicted"/>